<dbReference type="SUPFAM" id="SSF51735">
    <property type="entry name" value="NAD(P)-binding Rossmann-fold domains"/>
    <property type="match status" value="2"/>
</dbReference>
<dbReference type="Gene3D" id="3.90.25.10">
    <property type="entry name" value="UDP-galactose 4-epimerase, domain 1"/>
    <property type="match status" value="1"/>
</dbReference>
<evidence type="ECO:0000313" key="3">
    <source>
        <dbReference type="Proteomes" id="UP000579153"/>
    </source>
</evidence>
<name>A0A7W9G558_9ACTN</name>
<dbReference type="GO" id="GO:0008270">
    <property type="term" value="F:zinc ion binding"/>
    <property type="evidence" value="ECO:0007669"/>
    <property type="project" value="InterPro"/>
</dbReference>
<dbReference type="CDD" id="cd05289">
    <property type="entry name" value="MDR_like_2"/>
    <property type="match status" value="1"/>
</dbReference>
<dbReference type="AlphaFoldDB" id="A0A7W9G558"/>
<dbReference type="PROSITE" id="PS01162">
    <property type="entry name" value="QOR_ZETA_CRYSTAL"/>
    <property type="match status" value="1"/>
</dbReference>
<dbReference type="Pfam" id="PF13602">
    <property type="entry name" value="ADH_zinc_N_2"/>
    <property type="match status" value="1"/>
</dbReference>
<dbReference type="RefSeq" id="WP_246554673.1">
    <property type="nucleotide sequence ID" value="NZ_JACHMB010000001.1"/>
</dbReference>
<gene>
    <name evidence="2" type="ORF">HD596_004223</name>
</gene>
<dbReference type="Gene3D" id="3.40.50.720">
    <property type="entry name" value="NAD(P)-binding Rossmann-like Domain"/>
    <property type="match status" value="2"/>
</dbReference>
<dbReference type="Gene3D" id="3.90.180.10">
    <property type="entry name" value="Medium-chain alcohol dehydrogenases, catalytic domain"/>
    <property type="match status" value="1"/>
</dbReference>
<dbReference type="PANTHER" id="PTHR44013:SF1">
    <property type="entry name" value="ZINC-TYPE ALCOHOL DEHYDROGENASE-LIKE PROTEIN C16A3.02C"/>
    <property type="match status" value="1"/>
</dbReference>
<dbReference type="Pfam" id="PF08240">
    <property type="entry name" value="ADH_N"/>
    <property type="match status" value="1"/>
</dbReference>
<dbReference type="Proteomes" id="UP000579153">
    <property type="component" value="Unassembled WGS sequence"/>
</dbReference>
<evidence type="ECO:0000259" key="1">
    <source>
        <dbReference type="SMART" id="SM00829"/>
    </source>
</evidence>
<dbReference type="EMBL" id="JACHMB010000001">
    <property type="protein sequence ID" value="MBB5777467.1"/>
    <property type="molecule type" value="Genomic_DNA"/>
</dbReference>
<dbReference type="InterPro" id="IPR011032">
    <property type="entry name" value="GroES-like_sf"/>
</dbReference>
<dbReference type="GO" id="GO:0016491">
    <property type="term" value="F:oxidoreductase activity"/>
    <property type="evidence" value="ECO:0007669"/>
    <property type="project" value="InterPro"/>
</dbReference>
<dbReference type="SMART" id="SM00829">
    <property type="entry name" value="PKS_ER"/>
    <property type="match status" value="1"/>
</dbReference>
<dbReference type="InterPro" id="IPR020843">
    <property type="entry name" value="ER"/>
</dbReference>
<dbReference type="InterPro" id="IPR052733">
    <property type="entry name" value="Chloroplast_QOR"/>
</dbReference>
<dbReference type="InterPro" id="IPR002364">
    <property type="entry name" value="Quin_OxRdtase/zeta-crystal_CS"/>
</dbReference>
<organism evidence="2 3">
    <name type="scientific">Nonomuraea jabiensis</name>
    <dbReference type="NCBI Taxonomy" id="882448"/>
    <lineage>
        <taxon>Bacteria</taxon>
        <taxon>Bacillati</taxon>
        <taxon>Actinomycetota</taxon>
        <taxon>Actinomycetes</taxon>
        <taxon>Streptosporangiales</taxon>
        <taxon>Streptosporangiaceae</taxon>
        <taxon>Nonomuraea</taxon>
    </lineage>
</organism>
<evidence type="ECO:0000313" key="2">
    <source>
        <dbReference type="EMBL" id="MBB5777467.1"/>
    </source>
</evidence>
<keyword evidence="3" id="KW-1185">Reference proteome</keyword>
<feature type="domain" description="Enoyl reductase (ER)" evidence="1">
    <location>
        <begin position="274"/>
        <end position="551"/>
    </location>
</feature>
<dbReference type="PANTHER" id="PTHR44013">
    <property type="entry name" value="ZINC-TYPE ALCOHOL DEHYDROGENASE-LIKE PROTEIN C16A3.02C"/>
    <property type="match status" value="1"/>
</dbReference>
<reference evidence="2 3" key="1">
    <citation type="submission" date="2020-08" db="EMBL/GenBank/DDBJ databases">
        <title>Sequencing the genomes of 1000 actinobacteria strains.</title>
        <authorList>
            <person name="Klenk H.-P."/>
        </authorList>
    </citation>
    <scope>NUCLEOTIDE SEQUENCE [LARGE SCALE GENOMIC DNA]</scope>
    <source>
        <strain evidence="2 3">DSM 45507</strain>
    </source>
</reference>
<dbReference type="InterPro" id="IPR036291">
    <property type="entry name" value="NAD(P)-bd_dom_sf"/>
</dbReference>
<dbReference type="SUPFAM" id="SSF50129">
    <property type="entry name" value="GroES-like"/>
    <property type="match status" value="1"/>
</dbReference>
<comment type="caution">
    <text evidence="2">The sequence shown here is derived from an EMBL/GenBank/DDBJ whole genome shotgun (WGS) entry which is preliminary data.</text>
</comment>
<protein>
    <submittedName>
        <fullName evidence="2">NADPH:quinone reductase-like Zn-dependent oxidoreductase</fullName>
    </submittedName>
</protein>
<proteinExistence type="predicted"/>
<dbReference type="InterPro" id="IPR013154">
    <property type="entry name" value="ADH-like_N"/>
</dbReference>
<sequence>MTTVLVMGATGTVGRLVAAELAEAGAEVRPFGRAQGDLADPGSLPLDGVESVFLVWPFATAEGARAVIDAIARRARRVVYLSSAAVRDHEREVERLIEKSGLEWTVLRPHAFAANALRWAARVRAGVVRGSYGQAALPVLDERDLAAVAARALLEEGHHGAVHDLTGPESITQADQVRIISQITKLPARWEEVPPGRTRAELLAMGWPPQAVDGVLQAQADLVRHPAPVTPAVEEVTKAAPRTFGAWVADHAEEFRLPGEPPETMRAARIHEYGDEIRFDRIPTPRPGPGQVLLEVAATSFNPSEVGLRAGLLREVLPVSLPYTLGADVSGTVVALGAGVTGLAPGDRVFGLADGGAAGYAAVPASVLARAPRSIPLAHAAAVPVAGLTAWQAIHEHARLARGERVLINGAGGGVGMFAVQLAKLAGATVFATASPRSAAAVERYGADEVIDYTTTPLPGGMDVVLNLAALPEEDAAALAGLGRRTITIATPIEGGTHFVARNDPAQLAELAALIDRGELAVEAAEHRPLTELEEVHRAAGQGRTRGKIILLPD</sequence>
<accession>A0A7W9G558</accession>